<dbReference type="InterPro" id="IPR023996">
    <property type="entry name" value="TonB-dep_OMP_SusC/RagA"/>
</dbReference>
<dbReference type="Pfam" id="PF07715">
    <property type="entry name" value="Plug"/>
    <property type="match status" value="1"/>
</dbReference>
<dbReference type="RefSeq" id="WP_188091203.1">
    <property type="nucleotide sequence ID" value="NZ_JACVFC010000005.1"/>
</dbReference>
<evidence type="ECO:0000256" key="8">
    <source>
        <dbReference type="SAM" id="Phobius"/>
    </source>
</evidence>
<dbReference type="SUPFAM" id="SSF49464">
    <property type="entry name" value="Carboxypeptidase regulatory domain-like"/>
    <property type="match status" value="1"/>
</dbReference>
<evidence type="ECO:0000256" key="3">
    <source>
        <dbReference type="ARBA" id="ARBA00022452"/>
    </source>
</evidence>
<proteinExistence type="inferred from homology"/>
<keyword evidence="3 7" id="KW-1134">Transmembrane beta strand</keyword>
<comment type="subcellular location">
    <subcellularLocation>
        <location evidence="1 7">Cell outer membrane</location>
        <topology evidence="1 7">Multi-pass membrane protein</topology>
    </subcellularLocation>
</comment>
<reference evidence="10 11" key="1">
    <citation type="submission" date="2020-09" db="EMBL/GenBank/DDBJ databases">
        <title>Genome sequences of type strains of Chitinophaga qingshengii and Chitinophaga varians.</title>
        <authorList>
            <person name="Kittiwongwattana C."/>
        </authorList>
    </citation>
    <scope>NUCLEOTIDE SEQUENCE [LARGE SCALE GENOMIC DNA]</scope>
    <source>
        <strain evidence="10 11">JCM 30026</strain>
    </source>
</reference>
<keyword evidence="2 7" id="KW-0813">Transport</keyword>
<organism evidence="10 11">
    <name type="scientific">Chitinophaga qingshengii</name>
    <dbReference type="NCBI Taxonomy" id="1569794"/>
    <lineage>
        <taxon>Bacteria</taxon>
        <taxon>Pseudomonadati</taxon>
        <taxon>Bacteroidota</taxon>
        <taxon>Chitinophagia</taxon>
        <taxon>Chitinophagales</taxon>
        <taxon>Chitinophagaceae</taxon>
        <taxon>Chitinophaga</taxon>
    </lineage>
</organism>
<evidence type="ECO:0000256" key="1">
    <source>
        <dbReference type="ARBA" id="ARBA00004571"/>
    </source>
</evidence>
<feature type="domain" description="Secretin/TonB short N-terminal" evidence="9">
    <location>
        <begin position="77"/>
        <end position="128"/>
    </location>
</feature>
<keyword evidence="6 7" id="KW-0998">Cell outer membrane</keyword>
<evidence type="ECO:0000256" key="4">
    <source>
        <dbReference type="ARBA" id="ARBA00022692"/>
    </source>
</evidence>
<keyword evidence="5 7" id="KW-0472">Membrane</keyword>
<dbReference type="InterPro" id="IPR023997">
    <property type="entry name" value="TonB-dep_OMP_SusC/RagA_CS"/>
</dbReference>
<dbReference type="Proteomes" id="UP000659124">
    <property type="component" value="Unassembled WGS sequence"/>
</dbReference>
<dbReference type="InterPro" id="IPR011662">
    <property type="entry name" value="Secretin/TonB_short_N"/>
</dbReference>
<keyword evidence="4 7" id="KW-0812">Transmembrane</keyword>
<feature type="transmembrane region" description="Helical" evidence="8">
    <location>
        <begin position="26"/>
        <end position="46"/>
    </location>
</feature>
<comment type="caution">
    <text evidence="10">The sequence shown here is derived from an EMBL/GenBank/DDBJ whole genome shotgun (WGS) entry which is preliminary data.</text>
</comment>
<dbReference type="Gene3D" id="2.60.40.1120">
    <property type="entry name" value="Carboxypeptidase-like, regulatory domain"/>
    <property type="match status" value="1"/>
</dbReference>
<dbReference type="NCBIfam" id="TIGR04057">
    <property type="entry name" value="SusC_RagA_signa"/>
    <property type="match status" value="1"/>
</dbReference>
<dbReference type="InterPro" id="IPR008969">
    <property type="entry name" value="CarboxyPept-like_regulatory"/>
</dbReference>
<dbReference type="SUPFAM" id="SSF56935">
    <property type="entry name" value="Porins"/>
    <property type="match status" value="1"/>
</dbReference>
<evidence type="ECO:0000259" key="9">
    <source>
        <dbReference type="SMART" id="SM00965"/>
    </source>
</evidence>
<protein>
    <submittedName>
        <fullName evidence="10">SusC/RagA family TonB-linked outer membrane protein</fullName>
    </submittedName>
</protein>
<dbReference type="EMBL" id="JACVFC010000005">
    <property type="protein sequence ID" value="MBC9934080.1"/>
    <property type="molecule type" value="Genomic_DNA"/>
</dbReference>
<dbReference type="InterPro" id="IPR037066">
    <property type="entry name" value="Plug_dom_sf"/>
</dbReference>
<sequence length="1122" mass="123100">MDYNVPTNVGMDFSLRKIPTRKGAKALKIIVAMKLIALLVLLSFQVTASVYSQRISLTVRDMPLREVLQSIRLQSGYSFFIETDNLTDTKPVNLNLSATSIHEALDKIFENQPFTYTIQNEVIVVTRRRLNNLSGADFLTFDNGGPDSTKVVYVQGKVVDDKGLPLVGVSIRVKGGGTGTVTNPDGSYNLKTNAAATLVFSYIGYLTKEVKAAHGEIDVVLKQMNTALDQVQVIAYGTTTKRTSTGNIATVDAETIEKQPVSNPLLALQGRVPGLFIRQTTGISAGNVNVNIQGINSLAQGTAPFFVVDGVPYPPQLIGSSIIGGAIVGSYGSTLTYINPSDIESVSILKDADATAIYGSRAANGAILITTKKGKMGNTKVDFNLQTGWGKVPKELNMLNTKDYIALRLEGKKNDNAPILQSDYDINGTWDPNRYTDWQKVLVGGTATFTNLQAAVSGGSENTQFRIGGGYLKETTVYPGDFADIKGNAHFNLNHRSKNQRFKLNFSGTYLQDDITLATVDLMKAALTLAPNAPSLYNDDGTLNWGNIPGTSIYTFNNPLNYLLRKFKGSTNNLTASSNIGYSIFPGLDLNVTLGYNRLQSNETSITPQAAFNPNTVANQRSAALANKYSTSWIIEPQLKYSKSLNIGRFDILLGSSFQQTKNYALETAGGGFSNDAQLQNIQAAPLIVINSLFETTYRYNGAFSRLSYNLHDKYLLTLAGRRDGSTRFGTANRFANFYSLAGAWIFSEESIFKGGSLLSLGKLRLSYGTTGNDQIQDYLYLALYNSIPVTIPYQQAVGLQSTRLSNPYLQWELTKKTNVGLDLGFLDNRIFLSANYYINRSSNQLVNYPLGLVTGFSGINKNIEATIQNKGFELQVDVTPLKQKKLTWNISANLTIQQNKLIKFDSLQSSPLASSYVIGRPVNIMRVYQFLGVNPQTGSYQYLTQDGKTTSSPNYVKDRTQLMDINPKYYGGITNTLSFKGITLDFTFQFVKQIGPTQRITALNAPGSMSNMPTAVSDRWHSPGDNTTYQKAGNPNISYYSLALSTAAYEDASYIKLRSACLSYSIPNQWLKKIKVNYAKIFLQGQNLLTISKFFGIDPEVTYIGTLPPLRVITIGANITL</sequence>
<evidence type="ECO:0000313" key="10">
    <source>
        <dbReference type="EMBL" id="MBC9934080.1"/>
    </source>
</evidence>
<comment type="similarity">
    <text evidence="7">Belongs to the TonB-dependent receptor family.</text>
</comment>
<dbReference type="PROSITE" id="PS52016">
    <property type="entry name" value="TONB_DEPENDENT_REC_3"/>
    <property type="match status" value="1"/>
</dbReference>
<dbReference type="Pfam" id="PF13715">
    <property type="entry name" value="CarbopepD_reg_2"/>
    <property type="match status" value="1"/>
</dbReference>
<evidence type="ECO:0000256" key="2">
    <source>
        <dbReference type="ARBA" id="ARBA00022448"/>
    </source>
</evidence>
<dbReference type="InterPro" id="IPR039426">
    <property type="entry name" value="TonB-dep_rcpt-like"/>
</dbReference>
<evidence type="ECO:0000256" key="6">
    <source>
        <dbReference type="ARBA" id="ARBA00023237"/>
    </source>
</evidence>
<accession>A0ABR7TVJ9</accession>
<dbReference type="InterPro" id="IPR036942">
    <property type="entry name" value="Beta-barrel_TonB_sf"/>
</dbReference>
<dbReference type="Gene3D" id="2.170.130.10">
    <property type="entry name" value="TonB-dependent receptor, plug domain"/>
    <property type="match status" value="1"/>
</dbReference>
<evidence type="ECO:0000256" key="5">
    <source>
        <dbReference type="ARBA" id="ARBA00023136"/>
    </source>
</evidence>
<keyword evidence="8" id="KW-1133">Transmembrane helix</keyword>
<evidence type="ECO:0000256" key="7">
    <source>
        <dbReference type="PROSITE-ProRule" id="PRU01360"/>
    </source>
</evidence>
<dbReference type="NCBIfam" id="TIGR04056">
    <property type="entry name" value="OMP_RagA_SusC"/>
    <property type="match status" value="1"/>
</dbReference>
<keyword evidence="11" id="KW-1185">Reference proteome</keyword>
<gene>
    <name evidence="10" type="ORF">ICL07_27075</name>
</gene>
<evidence type="ECO:0000313" key="11">
    <source>
        <dbReference type="Proteomes" id="UP000659124"/>
    </source>
</evidence>
<name>A0ABR7TVJ9_9BACT</name>
<dbReference type="Gene3D" id="2.40.170.20">
    <property type="entry name" value="TonB-dependent receptor, beta-barrel domain"/>
    <property type="match status" value="1"/>
</dbReference>
<dbReference type="InterPro" id="IPR012910">
    <property type="entry name" value="Plug_dom"/>
</dbReference>
<dbReference type="SMART" id="SM00965">
    <property type="entry name" value="STN"/>
    <property type="match status" value="1"/>
</dbReference>